<dbReference type="Pfam" id="PF07589">
    <property type="entry name" value="PEP-CTERM"/>
    <property type="match status" value="1"/>
</dbReference>
<evidence type="ECO:0000259" key="2">
    <source>
        <dbReference type="Pfam" id="PF07589"/>
    </source>
</evidence>
<dbReference type="AlphaFoldDB" id="C4KA45"/>
<proteinExistence type="predicted"/>
<protein>
    <recommendedName>
        <fullName evidence="2">Ice-binding protein C-terminal domain-containing protein</fullName>
    </recommendedName>
</protein>
<feature type="signal peptide" evidence="1">
    <location>
        <begin position="1"/>
        <end position="22"/>
    </location>
</feature>
<dbReference type="NCBIfam" id="TIGR02595">
    <property type="entry name" value="PEP_CTERM"/>
    <property type="match status" value="1"/>
</dbReference>
<evidence type="ECO:0000313" key="3">
    <source>
        <dbReference type="EMBL" id="ACR01271.1"/>
    </source>
</evidence>
<evidence type="ECO:0000313" key="4">
    <source>
        <dbReference type="Proteomes" id="UP000002186"/>
    </source>
</evidence>
<keyword evidence="4" id="KW-1185">Reference proteome</keyword>
<keyword evidence="1" id="KW-0732">Signal</keyword>
<dbReference type="RefSeq" id="WP_012585604.1">
    <property type="nucleotide sequence ID" value="NC_011662.2"/>
</dbReference>
<accession>C4KA45</accession>
<dbReference type="EMBL" id="CP001281">
    <property type="protein sequence ID" value="ACR01271.1"/>
    <property type="molecule type" value="Genomic_DNA"/>
</dbReference>
<dbReference type="HOGENOM" id="CLU_760606_0_0_4"/>
<dbReference type="Proteomes" id="UP000002186">
    <property type="component" value="Chromosome"/>
</dbReference>
<name>C4KA45_THASP</name>
<dbReference type="InterPro" id="IPR013424">
    <property type="entry name" value="Ice-binding_C"/>
</dbReference>
<gene>
    <name evidence="3" type="ordered locus">Tmz1t_2669</name>
</gene>
<evidence type="ECO:0000256" key="1">
    <source>
        <dbReference type="SAM" id="SignalP"/>
    </source>
</evidence>
<sequence>MNPQPRLMALVLSMIGMSAVQAAPMISVRTYDIAERSYAVTDSSVMDGAVSTAITTSGSIGPNSFQQFDASTGVLTSITASVSASNLLLSQQVTGGATGTSAVRVSWTSFGESLFDRQVIGSVSTPTPSLSNFDTLSRTIASGDAAGDAFVAKAGQPPGNSAASYGLVADLSSTAPGSADSLTSSLSSRTADAAGSFTHKLAYSYVPHAIASFEGDQTTTTWRLPVSGNIEVELGDLFTLDLNIFNLGLLGGAGLDLDGFNPKSGSGLSMTDLELFEGLAQGTGRNVKASFRADELGSHEMMFSLLLSDEDVGFASSRGSYELELTVFANVVDNGNGNPVPEPGVLALLGIGLFGLAVRGRAAR</sequence>
<reference evidence="4" key="1">
    <citation type="submission" date="2009-05" db="EMBL/GenBank/DDBJ databases">
        <title>Complete sequence of chromosome of Thauera sp. MZ1T.</title>
        <authorList>
            <consortium name="US DOE Joint Genome Institute"/>
            <person name="Lucas S."/>
            <person name="Copeland A."/>
            <person name="Lapidus A."/>
            <person name="Glavina del Rio T."/>
            <person name="Dalin E."/>
            <person name="Tice H."/>
            <person name="Bruce D."/>
            <person name="Goodwin L."/>
            <person name="Pitluck S."/>
            <person name="Sims D."/>
            <person name="Brettin T."/>
            <person name="Detter J.C."/>
            <person name="Han C."/>
            <person name="Larimer F."/>
            <person name="Land M."/>
            <person name="Hauser L."/>
            <person name="Kyrpides N."/>
            <person name="Mikhailova N."/>
            <person name="Sayler G.S."/>
        </authorList>
    </citation>
    <scope>NUCLEOTIDE SEQUENCE [LARGE SCALE GENOMIC DNA]</scope>
    <source>
        <strain evidence="4">MZ1T</strain>
    </source>
</reference>
<dbReference type="KEGG" id="tmz:Tmz1t_2669"/>
<reference evidence="3 4" key="2">
    <citation type="journal article" date="2012" name="Stand. Genomic Sci.">
        <title>Complete genome sequence of Thauera aminoaromatica strain MZ1T.</title>
        <authorList>
            <person name="Jiang K."/>
            <person name="Sanseverino J."/>
            <person name="Chauhan A."/>
            <person name="Lucas S."/>
            <person name="Copeland A."/>
            <person name="Lapidus A."/>
            <person name="Del Rio T.G."/>
            <person name="Dalin E."/>
            <person name="Tice H."/>
            <person name="Bruce D."/>
            <person name="Goodwin L."/>
            <person name="Pitluck S."/>
            <person name="Sims D."/>
            <person name="Brettin T."/>
            <person name="Detter J.C."/>
            <person name="Han C."/>
            <person name="Chang Y.J."/>
            <person name="Larimer F."/>
            <person name="Land M."/>
            <person name="Hauser L."/>
            <person name="Kyrpides N.C."/>
            <person name="Mikhailova N."/>
            <person name="Moser S."/>
            <person name="Jegier P."/>
            <person name="Close D."/>
            <person name="Debruyn J.M."/>
            <person name="Wang Y."/>
            <person name="Layton A.C."/>
            <person name="Allen M.S."/>
            <person name="Sayler G.S."/>
        </authorList>
    </citation>
    <scope>NUCLEOTIDE SEQUENCE [LARGE SCALE GENOMIC DNA]</scope>
    <source>
        <strain evidence="3 4">MZ1T</strain>
    </source>
</reference>
<organism evidence="3 4">
    <name type="scientific">Thauera aminoaromatica</name>
    <dbReference type="NCBI Taxonomy" id="164330"/>
    <lineage>
        <taxon>Bacteria</taxon>
        <taxon>Pseudomonadati</taxon>
        <taxon>Pseudomonadota</taxon>
        <taxon>Betaproteobacteria</taxon>
        <taxon>Rhodocyclales</taxon>
        <taxon>Zoogloeaceae</taxon>
        <taxon>Thauera</taxon>
    </lineage>
</organism>
<dbReference type="eggNOG" id="ENOG502ZPV4">
    <property type="taxonomic scope" value="Bacteria"/>
</dbReference>
<feature type="chain" id="PRO_5002939734" description="Ice-binding protein C-terminal domain-containing protein" evidence="1">
    <location>
        <begin position="23"/>
        <end position="364"/>
    </location>
</feature>
<feature type="domain" description="Ice-binding protein C-terminal" evidence="2">
    <location>
        <begin position="339"/>
        <end position="361"/>
    </location>
</feature>